<name>A0ACB1A9I3_MELEN</name>
<accession>A0ACB1A9I3</accession>
<dbReference type="EMBL" id="CAVMJV010000067">
    <property type="protein sequence ID" value="CAK5087858.1"/>
    <property type="molecule type" value="Genomic_DNA"/>
</dbReference>
<organism evidence="1 2">
    <name type="scientific">Meloidogyne enterolobii</name>
    <name type="common">Root-knot nematode worm</name>
    <name type="synonym">Meloidogyne mayaguensis</name>
    <dbReference type="NCBI Taxonomy" id="390850"/>
    <lineage>
        <taxon>Eukaryota</taxon>
        <taxon>Metazoa</taxon>
        <taxon>Ecdysozoa</taxon>
        <taxon>Nematoda</taxon>
        <taxon>Chromadorea</taxon>
        <taxon>Rhabditida</taxon>
        <taxon>Tylenchina</taxon>
        <taxon>Tylenchomorpha</taxon>
        <taxon>Tylenchoidea</taxon>
        <taxon>Meloidogynidae</taxon>
        <taxon>Meloidogyninae</taxon>
        <taxon>Meloidogyne</taxon>
    </lineage>
</organism>
<sequence>MSKIFFIIFLFNFFPSINSNPLKLPYENRSLIVLAAPSIWYGEIFLLILLSQVGMYLS</sequence>
<evidence type="ECO:0000313" key="2">
    <source>
        <dbReference type="Proteomes" id="UP001497535"/>
    </source>
</evidence>
<dbReference type="Proteomes" id="UP001497535">
    <property type="component" value="Unassembled WGS sequence"/>
</dbReference>
<evidence type="ECO:0000313" key="1">
    <source>
        <dbReference type="EMBL" id="CAK5087858.1"/>
    </source>
</evidence>
<gene>
    <name evidence="1" type="ORF">MENTE1834_LOCUS35480</name>
</gene>
<protein>
    <submittedName>
        <fullName evidence="1">Uncharacterized protein</fullName>
    </submittedName>
</protein>
<comment type="caution">
    <text evidence="1">The sequence shown here is derived from an EMBL/GenBank/DDBJ whole genome shotgun (WGS) entry which is preliminary data.</text>
</comment>
<reference evidence="1" key="1">
    <citation type="submission" date="2023-11" db="EMBL/GenBank/DDBJ databases">
        <authorList>
            <person name="Poullet M."/>
        </authorList>
    </citation>
    <scope>NUCLEOTIDE SEQUENCE</scope>
    <source>
        <strain evidence="1">E1834</strain>
    </source>
</reference>
<keyword evidence="2" id="KW-1185">Reference proteome</keyword>
<proteinExistence type="predicted"/>